<keyword evidence="2" id="KW-1003">Cell membrane</keyword>
<evidence type="ECO:0000256" key="2">
    <source>
        <dbReference type="ARBA" id="ARBA00022475"/>
    </source>
</evidence>
<dbReference type="Proteomes" id="UP000663833">
    <property type="component" value="Unassembled WGS sequence"/>
</dbReference>
<keyword evidence="4 9" id="KW-1133">Transmembrane helix</keyword>
<dbReference type="PANTHER" id="PTHR24230">
    <property type="entry name" value="G-PROTEIN COUPLED RECEPTOR"/>
    <property type="match status" value="1"/>
</dbReference>
<dbReference type="EMBL" id="CAJNXB010001202">
    <property type="protein sequence ID" value="CAF3143235.1"/>
    <property type="molecule type" value="Genomic_DNA"/>
</dbReference>
<dbReference type="EMBL" id="CAJOBR010002804">
    <property type="protein sequence ID" value="CAF4705303.1"/>
    <property type="molecule type" value="Genomic_DNA"/>
</dbReference>
<dbReference type="SUPFAM" id="SSF81321">
    <property type="entry name" value="Family A G protein-coupled receptor-like"/>
    <property type="match status" value="1"/>
</dbReference>
<evidence type="ECO:0000256" key="9">
    <source>
        <dbReference type="SAM" id="Phobius"/>
    </source>
</evidence>
<feature type="transmembrane region" description="Helical" evidence="9">
    <location>
        <begin position="279"/>
        <end position="307"/>
    </location>
</feature>
<feature type="transmembrane region" description="Helical" evidence="9">
    <location>
        <begin position="20"/>
        <end position="40"/>
    </location>
</feature>
<evidence type="ECO:0000313" key="14">
    <source>
        <dbReference type="EMBL" id="CAF3656493.1"/>
    </source>
</evidence>
<keyword evidence="6 9" id="KW-0472">Membrane</keyword>
<dbReference type="CDD" id="cd00637">
    <property type="entry name" value="7tm_classA_rhodopsin-like"/>
    <property type="match status" value="1"/>
</dbReference>
<accession>A0A820FM50</accession>
<dbReference type="EMBL" id="CAJNYD010002024">
    <property type="protein sequence ID" value="CAF3387234.1"/>
    <property type="molecule type" value="Genomic_DNA"/>
</dbReference>
<feature type="transmembrane region" description="Helical" evidence="9">
    <location>
        <begin position="93"/>
        <end position="112"/>
    </location>
</feature>
<evidence type="ECO:0000256" key="6">
    <source>
        <dbReference type="ARBA" id="ARBA00023136"/>
    </source>
</evidence>
<evidence type="ECO:0000259" key="10">
    <source>
        <dbReference type="PROSITE" id="PS50262"/>
    </source>
</evidence>
<evidence type="ECO:0000313" key="18">
    <source>
        <dbReference type="EMBL" id="CAF4705303.1"/>
    </source>
</evidence>
<comment type="subcellular location">
    <subcellularLocation>
        <location evidence="1">Cell membrane</location>
        <topology evidence="1">Multi-pass membrane protein</topology>
    </subcellularLocation>
</comment>
<dbReference type="EMBL" id="CAJOBP010000377">
    <property type="protein sequence ID" value="CAF4169799.1"/>
    <property type="molecule type" value="Genomic_DNA"/>
</dbReference>
<keyword evidence="3 9" id="KW-0812">Transmembrane</keyword>
<dbReference type="PROSITE" id="PS50262">
    <property type="entry name" value="G_PROTEIN_RECEP_F1_2"/>
    <property type="match status" value="1"/>
</dbReference>
<evidence type="ECO:0000256" key="3">
    <source>
        <dbReference type="ARBA" id="ARBA00022692"/>
    </source>
</evidence>
<dbReference type="Proteomes" id="UP000663872">
    <property type="component" value="Unassembled WGS sequence"/>
</dbReference>
<keyword evidence="20" id="KW-1185">Reference proteome</keyword>
<dbReference type="Proteomes" id="UP000663862">
    <property type="component" value="Unassembled WGS sequence"/>
</dbReference>
<dbReference type="Proteomes" id="UP000663851">
    <property type="component" value="Unassembled WGS sequence"/>
</dbReference>
<feature type="domain" description="G-protein coupled receptors family 1 profile" evidence="10">
    <location>
        <begin position="31"/>
        <end position="304"/>
    </location>
</feature>
<evidence type="ECO:0000313" key="17">
    <source>
        <dbReference type="EMBL" id="CAF4370580.1"/>
    </source>
</evidence>
<gene>
    <name evidence="13" type="ORF">FME351_LOCUS23497</name>
    <name evidence="14" type="ORF">GRG538_LOCUS25489</name>
    <name evidence="17" type="ORF">HFQ381_LOCUS18029</name>
    <name evidence="12" type="ORF">LUA448_LOCUS16324</name>
    <name evidence="18" type="ORF">QYT958_LOCUS18027</name>
    <name evidence="11" type="ORF">TIS948_LOCUS9279</name>
    <name evidence="16" type="ORF">TSG867_LOCUS3983</name>
    <name evidence="15" type="ORF">UJA718_LOCUS4620</name>
</gene>
<dbReference type="GO" id="GO:0005886">
    <property type="term" value="C:plasma membrane"/>
    <property type="evidence" value="ECO:0007669"/>
    <property type="project" value="UniProtKB-SubCell"/>
</dbReference>
<keyword evidence="8" id="KW-0807">Transducer</keyword>
<dbReference type="Proteomes" id="UP000663825">
    <property type="component" value="Unassembled WGS sequence"/>
</dbReference>
<feature type="transmembrane region" description="Helical" evidence="9">
    <location>
        <begin position="52"/>
        <end position="73"/>
    </location>
</feature>
<evidence type="ECO:0000313" key="16">
    <source>
        <dbReference type="EMBL" id="CAF4265376.1"/>
    </source>
</evidence>
<evidence type="ECO:0000313" key="13">
    <source>
        <dbReference type="EMBL" id="CAF3632083.1"/>
    </source>
</evidence>
<evidence type="ECO:0000256" key="8">
    <source>
        <dbReference type="ARBA" id="ARBA00023224"/>
    </source>
</evidence>
<dbReference type="PANTHER" id="PTHR24230:SF120">
    <property type="entry name" value="G-PROTEIN COUPLED RECEPTOR DAF-38"/>
    <property type="match status" value="1"/>
</dbReference>
<feature type="transmembrane region" description="Helical" evidence="9">
    <location>
        <begin position="170"/>
        <end position="195"/>
    </location>
</feature>
<evidence type="ECO:0000313" key="11">
    <source>
        <dbReference type="EMBL" id="CAF3143235.1"/>
    </source>
</evidence>
<dbReference type="EMBL" id="CAJNYT010004351">
    <property type="protein sequence ID" value="CAF3656493.1"/>
    <property type="molecule type" value="Genomic_DNA"/>
</dbReference>
<evidence type="ECO:0000313" key="19">
    <source>
        <dbReference type="Proteomes" id="UP000663862"/>
    </source>
</evidence>
<reference evidence="16" key="1">
    <citation type="submission" date="2021-02" db="EMBL/GenBank/DDBJ databases">
        <authorList>
            <person name="Nowell W R."/>
        </authorList>
    </citation>
    <scope>NUCLEOTIDE SEQUENCE</scope>
</reference>
<evidence type="ECO:0000256" key="5">
    <source>
        <dbReference type="ARBA" id="ARBA00023040"/>
    </source>
</evidence>
<keyword evidence="7" id="KW-0675">Receptor</keyword>
<dbReference type="EMBL" id="CAJOBQ010000125">
    <property type="protein sequence ID" value="CAF4265376.1"/>
    <property type="molecule type" value="Genomic_DNA"/>
</dbReference>
<dbReference type="Proteomes" id="UP000663873">
    <property type="component" value="Unassembled WGS sequence"/>
</dbReference>
<dbReference type="Proteomes" id="UP000663869">
    <property type="component" value="Unassembled WGS sequence"/>
</dbReference>
<evidence type="ECO:0000313" key="20">
    <source>
        <dbReference type="Proteomes" id="UP000663873"/>
    </source>
</evidence>
<name>A0A820FM50_9BILA</name>
<dbReference type="InterPro" id="IPR017452">
    <property type="entry name" value="GPCR_Rhodpsn_7TM"/>
</dbReference>
<dbReference type="OrthoDB" id="10063096at2759"/>
<evidence type="ECO:0000256" key="7">
    <source>
        <dbReference type="ARBA" id="ARBA00023170"/>
    </source>
</evidence>
<comment type="caution">
    <text evidence="16">The sequence shown here is derived from an EMBL/GenBank/DDBJ whole genome shotgun (WGS) entry which is preliminary data.</text>
</comment>
<dbReference type="EMBL" id="CAJNYU010003062">
    <property type="protein sequence ID" value="CAF3632083.1"/>
    <property type="molecule type" value="Genomic_DNA"/>
</dbReference>
<dbReference type="Proteomes" id="UP000663848">
    <property type="component" value="Unassembled WGS sequence"/>
</dbReference>
<evidence type="ECO:0000256" key="4">
    <source>
        <dbReference type="ARBA" id="ARBA00022989"/>
    </source>
</evidence>
<protein>
    <recommendedName>
        <fullName evidence="10">G-protein coupled receptors family 1 profile domain-containing protein</fullName>
    </recommendedName>
</protein>
<proteinExistence type="predicted"/>
<dbReference type="Gene3D" id="1.20.1070.10">
    <property type="entry name" value="Rhodopsin 7-helix transmembrane proteins"/>
    <property type="match status" value="1"/>
</dbReference>
<sequence length="333" mass="38619">MTTPVINKLDQIESAIKQNYIPIVYGIGLISNTLNIILFCRRKLRYNCCSRYFICLSTCQILLLNFNCLRQIITYWLNYNGFSTVTSLCKIYAYFNTLSLALVRHFICLISVDRWLVSSTNARFRRISSLKNVRWIISCSFLFWIIFSIHAPIGFMPISSGCSPIHRTGYAMFLTIYSIMTSAAPLFIAIIFGILTLTNIRESLRQVNPINHRRNIFFVISSTQPRRNRSVHKKRLDMAFARLAVFQIIPYTLFNLISSISIIMIYLNSLASENDIQKTAIVIFIYHLGIYILCSYVSISFIFYALASHIFRKEFMLVCQRLCSIIENNILCR</sequence>
<evidence type="ECO:0000313" key="12">
    <source>
        <dbReference type="EMBL" id="CAF3387234.1"/>
    </source>
</evidence>
<evidence type="ECO:0000256" key="1">
    <source>
        <dbReference type="ARBA" id="ARBA00004651"/>
    </source>
</evidence>
<dbReference type="EMBL" id="CAJOBO010001369">
    <property type="protein sequence ID" value="CAF4370580.1"/>
    <property type="molecule type" value="Genomic_DNA"/>
</dbReference>
<evidence type="ECO:0000313" key="15">
    <source>
        <dbReference type="EMBL" id="CAF4169799.1"/>
    </source>
</evidence>
<keyword evidence="5" id="KW-0297">G-protein coupled receptor</keyword>
<dbReference type="GO" id="GO:0008528">
    <property type="term" value="F:G protein-coupled peptide receptor activity"/>
    <property type="evidence" value="ECO:0007669"/>
    <property type="project" value="TreeGrafter"/>
</dbReference>
<feature type="transmembrane region" description="Helical" evidence="9">
    <location>
        <begin position="133"/>
        <end position="158"/>
    </location>
</feature>
<dbReference type="GO" id="GO:0007218">
    <property type="term" value="P:neuropeptide signaling pathway"/>
    <property type="evidence" value="ECO:0007669"/>
    <property type="project" value="TreeGrafter"/>
</dbReference>
<organism evidence="16 19">
    <name type="scientific">Rotaria socialis</name>
    <dbReference type="NCBI Taxonomy" id="392032"/>
    <lineage>
        <taxon>Eukaryota</taxon>
        <taxon>Metazoa</taxon>
        <taxon>Spiralia</taxon>
        <taxon>Gnathifera</taxon>
        <taxon>Rotifera</taxon>
        <taxon>Eurotatoria</taxon>
        <taxon>Bdelloidea</taxon>
        <taxon>Philodinida</taxon>
        <taxon>Philodinidae</taxon>
        <taxon>Rotaria</taxon>
    </lineage>
</organism>
<dbReference type="AlphaFoldDB" id="A0A820FM50"/>
<feature type="transmembrane region" description="Helical" evidence="9">
    <location>
        <begin position="243"/>
        <end position="267"/>
    </location>
</feature>